<organism evidence="1 2">
    <name type="scientific">Enterobacter cloacae subsp. cloacae (strain ATCC 13047 / DSM 30054 / NBRC 13535 / NCTC 10005 / WDCM 00083 / NCDC 279-56)</name>
    <dbReference type="NCBI Taxonomy" id="716541"/>
    <lineage>
        <taxon>Bacteria</taxon>
        <taxon>Pseudomonadati</taxon>
        <taxon>Pseudomonadota</taxon>
        <taxon>Gammaproteobacteria</taxon>
        <taxon>Enterobacterales</taxon>
        <taxon>Enterobacteriaceae</taxon>
        <taxon>Enterobacter</taxon>
        <taxon>Enterobacter cloacae complex</taxon>
    </lineage>
</organism>
<dbReference type="KEGG" id="enc:ECL_00832"/>
<evidence type="ECO:0000313" key="1">
    <source>
        <dbReference type="EMBL" id="ADF60395.1"/>
    </source>
</evidence>
<gene>
    <name evidence="1" type="ordered locus">ECL_00832</name>
</gene>
<dbReference type="EnsemblBacteria" id="ADF60395">
    <property type="protein sequence ID" value="ADF60395"/>
    <property type="gene ID" value="ECL_00832"/>
</dbReference>
<proteinExistence type="predicted"/>
<dbReference type="Proteomes" id="UP000002363">
    <property type="component" value="Chromosome"/>
</dbReference>
<dbReference type="AlphaFoldDB" id="A0A0H3CGI0"/>
<accession>A0A0H3CGI0</accession>
<sequence>MSFVNTAFRHKNRSSRTDFFAVKGQHDEIITAFCFVQTIVG</sequence>
<protein>
    <submittedName>
        <fullName evidence="1">Uncharacterized protein</fullName>
    </submittedName>
</protein>
<evidence type="ECO:0000313" key="2">
    <source>
        <dbReference type="Proteomes" id="UP000002363"/>
    </source>
</evidence>
<name>A0A0H3CGI0_ENTCC</name>
<dbReference type="EMBL" id="CP001918">
    <property type="protein sequence ID" value="ADF60395.1"/>
    <property type="molecule type" value="Genomic_DNA"/>
</dbReference>
<dbReference type="HOGENOM" id="CLU_3269459_0_0_6"/>
<reference evidence="1 2" key="1">
    <citation type="journal article" date="2010" name="J. Bacteriol.">
        <title>Complete genome sequence of Enterobacter cloacae subsp. cloacae type strain ATCC 13047.</title>
        <authorList>
            <person name="Ren Y."/>
            <person name="Ren Y."/>
            <person name="Zhou Z."/>
            <person name="Guo X."/>
            <person name="Li Y."/>
            <person name="Feng L."/>
            <person name="Wang L."/>
        </authorList>
    </citation>
    <scope>NUCLEOTIDE SEQUENCE [LARGE SCALE GENOMIC DNA]</scope>
    <source>
        <strain evidence="2">ATCC 13047 / DSM 30054 / NBRC 13535 / NCTC 10005 / WDCM 00083 / NCDC 279-56</strain>
    </source>
</reference>
<keyword evidence="2" id="KW-1185">Reference proteome</keyword>
<dbReference type="STRING" id="716541.ECL_00832"/>